<protein>
    <submittedName>
        <fullName evidence="4">DUF4342 domain-containing protein</fullName>
    </submittedName>
</protein>
<keyword evidence="1" id="KW-1133">Transmembrane helix</keyword>
<comment type="caution">
    <text evidence="4">The sequence shown here is derived from an EMBL/GenBank/DDBJ whole genome shotgun (WGS) entry which is preliminary data.</text>
</comment>
<evidence type="ECO:0000313" key="6">
    <source>
        <dbReference type="Proteomes" id="UP000583101"/>
    </source>
</evidence>
<reference evidence="4 5" key="1">
    <citation type="journal article" date="2016" name="Int. J. Syst. Evol. Microbiol.">
        <title>Proposal of Mucilaginibacter phyllosphaerae sp. nov. isolated from the phyllosphere of Galium album.</title>
        <authorList>
            <person name="Aydogan E.L."/>
            <person name="Busse H.J."/>
            <person name="Moser G."/>
            <person name="Muller C."/>
            <person name="Kampfer P."/>
            <person name="Glaeser S.P."/>
        </authorList>
    </citation>
    <scope>NUCLEOTIDE SEQUENCE [LARGE SCALE GENOMIC DNA]</scope>
    <source>
        <strain evidence="4 5">PP-F2FG21</strain>
    </source>
</reference>
<evidence type="ECO:0000313" key="4">
    <source>
        <dbReference type="EMBL" id="TEW65860.1"/>
    </source>
</evidence>
<keyword evidence="1" id="KW-0472">Membrane</keyword>
<keyword evidence="6" id="KW-1185">Reference proteome</keyword>
<gene>
    <name evidence="4" type="ORF">E2R65_12040</name>
    <name evidence="3" type="ORF">GGR35_001953</name>
</gene>
<dbReference type="Proteomes" id="UP000583101">
    <property type="component" value="Unassembled WGS sequence"/>
</dbReference>
<evidence type="ECO:0000313" key="5">
    <source>
        <dbReference type="Proteomes" id="UP000297248"/>
    </source>
</evidence>
<dbReference type="OrthoDB" id="677607at2"/>
<feature type="domain" description="DUF4342" evidence="2">
    <location>
        <begin position="2"/>
        <end position="77"/>
    </location>
</feature>
<dbReference type="EMBL" id="JACIEG010000003">
    <property type="protein sequence ID" value="MBB3969350.1"/>
    <property type="molecule type" value="Genomic_DNA"/>
</dbReference>
<organism evidence="4 5">
    <name type="scientific">Mucilaginibacter phyllosphaerae</name>
    <dbReference type="NCBI Taxonomy" id="1812349"/>
    <lineage>
        <taxon>Bacteria</taxon>
        <taxon>Pseudomonadati</taxon>
        <taxon>Bacteroidota</taxon>
        <taxon>Sphingobacteriia</taxon>
        <taxon>Sphingobacteriales</taxon>
        <taxon>Sphingobacteriaceae</taxon>
        <taxon>Mucilaginibacter</taxon>
    </lineage>
</organism>
<dbReference type="AlphaFoldDB" id="A0A4Y8ABJ1"/>
<sequence>MKKKETFNIHGSNLLSRIKELIEEGNITSIAINDKHGKELMNFSLTMGVVAAVIAPMLAAVGALALFIGECSLTIEREEPDAEEETK</sequence>
<evidence type="ECO:0000313" key="3">
    <source>
        <dbReference type="EMBL" id="MBB3969350.1"/>
    </source>
</evidence>
<dbReference type="EMBL" id="SNQG01000004">
    <property type="protein sequence ID" value="TEW65860.1"/>
    <property type="molecule type" value="Genomic_DNA"/>
</dbReference>
<evidence type="ECO:0000256" key="1">
    <source>
        <dbReference type="SAM" id="Phobius"/>
    </source>
</evidence>
<dbReference type="Pfam" id="PF14242">
    <property type="entry name" value="DUF4342"/>
    <property type="match status" value="1"/>
</dbReference>
<keyword evidence="1" id="KW-0812">Transmembrane</keyword>
<dbReference type="InterPro" id="IPR025642">
    <property type="entry name" value="DUF4342"/>
</dbReference>
<name>A0A4Y8ABJ1_9SPHI</name>
<proteinExistence type="predicted"/>
<reference evidence="3 6" key="3">
    <citation type="submission" date="2020-08" db="EMBL/GenBank/DDBJ databases">
        <title>Genomic Encyclopedia of Type Strains, Phase IV (KMG-IV): sequencing the most valuable type-strain genomes for metagenomic binning, comparative biology and taxonomic classification.</title>
        <authorList>
            <person name="Goeker M."/>
        </authorList>
    </citation>
    <scope>NUCLEOTIDE SEQUENCE [LARGE SCALE GENOMIC DNA]</scope>
    <source>
        <strain evidence="3 6">DSM 100995</strain>
    </source>
</reference>
<reference evidence="4" key="2">
    <citation type="submission" date="2019-03" db="EMBL/GenBank/DDBJ databases">
        <authorList>
            <person name="Yan Y.-Q."/>
            <person name="Du Z.-J."/>
        </authorList>
    </citation>
    <scope>NUCLEOTIDE SEQUENCE</scope>
    <source>
        <strain evidence="4">PP-F2FG21</strain>
    </source>
</reference>
<evidence type="ECO:0000259" key="2">
    <source>
        <dbReference type="Pfam" id="PF14242"/>
    </source>
</evidence>
<dbReference type="Proteomes" id="UP000297248">
    <property type="component" value="Unassembled WGS sequence"/>
</dbReference>
<accession>A0A4Y8ABJ1</accession>
<feature type="transmembrane region" description="Helical" evidence="1">
    <location>
        <begin position="45"/>
        <end position="68"/>
    </location>
</feature>
<dbReference type="RefSeq" id="WP_134336726.1">
    <property type="nucleotide sequence ID" value="NZ_BMCZ01000002.1"/>
</dbReference>